<dbReference type="PANTHER" id="PTHR13943:SF77">
    <property type="entry name" value="LRAT DOMAIN-CONTAINING PROTEIN"/>
    <property type="match status" value="1"/>
</dbReference>
<dbReference type="Gene3D" id="3.90.1720.10">
    <property type="entry name" value="endopeptidase domain like (from Nostoc punctiforme)"/>
    <property type="match status" value="1"/>
</dbReference>
<dbReference type="PANTHER" id="PTHR13943">
    <property type="entry name" value="HRAS-LIKE SUPPRESSOR - RELATED"/>
    <property type="match status" value="1"/>
</dbReference>
<evidence type="ECO:0000313" key="7">
    <source>
        <dbReference type="EMBL" id="CAC5368168.1"/>
    </source>
</evidence>
<sequence>MAHRCASLPNNFRYDDLVNSLSDEDPLQSDDGEVDIKEIVAEIGQQYGASSHDEVSFTLTTNTEGDAYSAIENAIDQLNEHGKCIKKSCANCSKPRRVEYVSNLKKGQHISMPGQYSTKYVKAERKMKRMYDHHAIVKEIKSAIGSSVTMVLIHFTKHDGNIAIHEETKEFDLRVNELYIVDYVFPRYDPDTIVTRAESILTQNDKFKTYNIVTGNCEHFATWCVVGEGESSQIKSLRQKIADALSRLFGAGSKIAKGILRLLFVSSDEIASGLSKAVPELVLGGAAALYLIYCIVMTALHVQDYKNGQMCMSCLKGKVLDLWLTFGAFGLTSIITFLILHFAVPLMAPGVGIPLMILSILLAVAFQMTVPRLRKALSSPFSIDRVKVTNLGKIRIGDVLSHLYYGVIQQTSIVSEVQTKKDKQTKGWIRLIHYGLSTLFGTKIVEEYVEIDTDKSSIYLLDCNPLCTFPADIVVSRARSRIGETKWALFSNRSDHFSYWAKVQQYNNDIFDEISYQDIRRPMEKIEASLFIENREIHNVGDIRIGDIVQSNVIGIIDNTEYFLQ</sequence>
<keyword evidence="5" id="KW-0812">Transmembrane</keyword>
<keyword evidence="5" id="KW-1133">Transmembrane helix</keyword>
<dbReference type="GO" id="GO:0008970">
    <property type="term" value="F:phospholipase A1 activity"/>
    <property type="evidence" value="ECO:0007669"/>
    <property type="project" value="TreeGrafter"/>
</dbReference>
<organism evidence="7 8">
    <name type="scientific">Mytilus coruscus</name>
    <name type="common">Sea mussel</name>
    <dbReference type="NCBI Taxonomy" id="42192"/>
    <lineage>
        <taxon>Eukaryota</taxon>
        <taxon>Metazoa</taxon>
        <taxon>Spiralia</taxon>
        <taxon>Lophotrochozoa</taxon>
        <taxon>Mollusca</taxon>
        <taxon>Bivalvia</taxon>
        <taxon>Autobranchia</taxon>
        <taxon>Pteriomorphia</taxon>
        <taxon>Mytilida</taxon>
        <taxon>Mytiloidea</taxon>
        <taxon>Mytilidae</taxon>
        <taxon>Mytilinae</taxon>
        <taxon>Mytilus</taxon>
    </lineage>
</organism>
<proteinExistence type="inferred from homology"/>
<dbReference type="AlphaFoldDB" id="A0A6J8AJS6"/>
<dbReference type="InterPro" id="IPR007053">
    <property type="entry name" value="LRAT_dom"/>
</dbReference>
<keyword evidence="3" id="KW-0378">Hydrolase</keyword>
<feature type="transmembrane region" description="Helical" evidence="5">
    <location>
        <begin position="322"/>
        <end position="344"/>
    </location>
</feature>
<evidence type="ECO:0000256" key="4">
    <source>
        <dbReference type="ARBA" id="ARBA00023098"/>
    </source>
</evidence>
<reference evidence="7 8" key="1">
    <citation type="submission" date="2020-06" db="EMBL/GenBank/DDBJ databases">
        <authorList>
            <person name="Li R."/>
            <person name="Bekaert M."/>
        </authorList>
    </citation>
    <scope>NUCLEOTIDE SEQUENCE [LARGE SCALE GENOMIC DNA]</scope>
    <source>
        <strain evidence="8">wild</strain>
    </source>
</reference>
<dbReference type="Pfam" id="PF04970">
    <property type="entry name" value="LRAT"/>
    <property type="match status" value="1"/>
</dbReference>
<evidence type="ECO:0000256" key="2">
    <source>
        <dbReference type="ARBA" id="ARBA00022679"/>
    </source>
</evidence>
<feature type="transmembrane region" description="Helical" evidence="5">
    <location>
        <begin position="350"/>
        <end position="370"/>
    </location>
</feature>
<dbReference type="GO" id="GO:0005737">
    <property type="term" value="C:cytoplasm"/>
    <property type="evidence" value="ECO:0007669"/>
    <property type="project" value="TreeGrafter"/>
</dbReference>
<feature type="transmembrane region" description="Helical" evidence="5">
    <location>
        <begin position="281"/>
        <end position="302"/>
    </location>
</feature>
<evidence type="ECO:0000256" key="5">
    <source>
        <dbReference type="SAM" id="Phobius"/>
    </source>
</evidence>
<protein>
    <recommendedName>
        <fullName evidence="6">LRAT domain-containing protein</fullName>
    </recommendedName>
</protein>
<keyword evidence="4" id="KW-0443">Lipid metabolism</keyword>
<name>A0A6J8AJS6_MYTCO</name>
<keyword evidence="2" id="KW-0808">Transferase</keyword>
<keyword evidence="8" id="KW-1185">Reference proteome</keyword>
<dbReference type="GO" id="GO:0070292">
    <property type="term" value="P:N-acylphosphatidylethanolamine metabolic process"/>
    <property type="evidence" value="ECO:0007669"/>
    <property type="project" value="TreeGrafter"/>
</dbReference>
<dbReference type="InterPro" id="IPR051496">
    <property type="entry name" value="H-rev107_PLA/AT"/>
</dbReference>
<dbReference type="GO" id="GO:0016410">
    <property type="term" value="F:N-acyltransferase activity"/>
    <property type="evidence" value="ECO:0007669"/>
    <property type="project" value="TreeGrafter"/>
</dbReference>
<dbReference type="Proteomes" id="UP000507470">
    <property type="component" value="Unassembled WGS sequence"/>
</dbReference>
<dbReference type="OrthoDB" id="6106453at2759"/>
<dbReference type="EMBL" id="CACVKT020001445">
    <property type="protein sequence ID" value="CAC5368168.1"/>
    <property type="molecule type" value="Genomic_DNA"/>
</dbReference>
<evidence type="ECO:0000259" key="6">
    <source>
        <dbReference type="PROSITE" id="PS51934"/>
    </source>
</evidence>
<keyword evidence="5" id="KW-0472">Membrane</keyword>
<dbReference type="GO" id="GO:0004623">
    <property type="term" value="F:phospholipase A2 activity"/>
    <property type="evidence" value="ECO:0007669"/>
    <property type="project" value="TreeGrafter"/>
</dbReference>
<feature type="domain" description="LRAT" evidence="6">
    <location>
        <begin position="123"/>
        <end position="233"/>
    </location>
</feature>
<accession>A0A6J8AJS6</accession>
<evidence type="ECO:0000256" key="3">
    <source>
        <dbReference type="ARBA" id="ARBA00022801"/>
    </source>
</evidence>
<evidence type="ECO:0000313" key="8">
    <source>
        <dbReference type="Proteomes" id="UP000507470"/>
    </source>
</evidence>
<evidence type="ECO:0000256" key="1">
    <source>
        <dbReference type="ARBA" id="ARBA00007824"/>
    </source>
</evidence>
<gene>
    <name evidence="7" type="ORF">MCOR_7810</name>
</gene>
<dbReference type="PROSITE" id="PS51934">
    <property type="entry name" value="LRAT"/>
    <property type="match status" value="1"/>
</dbReference>
<comment type="similarity">
    <text evidence="1">Belongs to the H-rev107 family.</text>
</comment>